<proteinExistence type="predicted"/>
<dbReference type="InterPro" id="IPR028037">
    <property type="entry name" value="Antitoxin_Rv0909/MT0933"/>
</dbReference>
<dbReference type="Pfam" id="PF12770">
    <property type="entry name" value="CHAT"/>
    <property type="match status" value="1"/>
</dbReference>
<gene>
    <name evidence="2" type="ORF">GCM10009789_36640</name>
</gene>
<sequence length="900" mass="97766">MGDSASLSAVLDIATGLTTRARIATRRDREQTWYKLARSANRRLGTGADTDALEVVRQCLWVPEYAVPELTDDPAIAVRSFLVRALADPAEALPALTSAVDALDELPTDDDFHSRDAALRAISGQSLQLSEKVIRDASQATRDLLGESLTTAAEESTTDVRTLTEVVRAMLSGDDEPLSVPDRVDQQAAAAQRSIRTLIGDVTKGLDLDTQQRVRHGVLDHEPAQVDVRRKLGYIALAPVMNLLADDSRQFWMLDRVTELVDSYGDKVGEGLDKAGEFADEKTGARYDDEIDQRADFAGDLTPEPTGLDQLNVGLAEAARPMVPLAQRSVRPSSDYLVWTSIGPPDPDALPDPMAGIDLSRMVAGDTLEVVLFGANGNDQPPTGTFLLGSGRPLHVGAPADDVDVPEHLQQTRLYFRIRTPDQPGQMHLRLCLYHHSTLLRVHHLILHIGKRTARFEIRTPYAIAGSPTSTEVGRLANRRLSIYTNTTGDGTHDFFFHADDGETDANLSASFDGLEVQNLLRMIRGSLRTAAWGEDAAPRRGAYKYGQQRDGSFGTSFSVLRDDLVELARNGYDAWEDITSRLGGPRDRETLQRRMRRPGGIVDIAPRADSVFVPPMAGLYDLNLDTDRNIDIAFCPEAEDTLRSRTPLTDTTCFGPEGCRHADDETVCPSGFWGLRHDIGVPVSDTTDENVQPRLDVGLGGSRGALIGTVPEQVVTGVTAHAQAVVTRLPGSIHVTDRNAWFTEAARPATYPILYFLCHGEDRPRGGPVLVLDRLGRPGISRSNLTAKKVALSHQPLVVMNACDTAALEPERAISLVKGFTYNGAGAVVGTEITIFTSLAYGFALTFLDAVLAGNSLGSALRTSRLELLRMGNPLGLAYILYGLPDARMNPTPDLLPSA</sequence>
<comment type="caution">
    <text evidence="2">The sequence shown here is derived from an EMBL/GenBank/DDBJ whole genome shotgun (WGS) entry which is preliminary data.</text>
</comment>
<accession>A0ABP4PF57</accession>
<evidence type="ECO:0000259" key="1">
    <source>
        <dbReference type="Pfam" id="PF12770"/>
    </source>
</evidence>
<evidence type="ECO:0000313" key="3">
    <source>
        <dbReference type="Proteomes" id="UP001500393"/>
    </source>
</evidence>
<protein>
    <recommendedName>
        <fullName evidence="1">CHAT domain-containing protein</fullName>
    </recommendedName>
</protein>
<keyword evidence="3" id="KW-1185">Reference proteome</keyword>
<reference evidence="3" key="1">
    <citation type="journal article" date="2019" name="Int. J. Syst. Evol. Microbiol.">
        <title>The Global Catalogue of Microorganisms (GCM) 10K type strain sequencing project: providing services to taxonomists for standard genome sequencing and annotation.</title>
        <authorList>
            <consortium name="The Broad Institute Genomics Platform"/>
            <consortium name="The Broad Institute Genome Sequencing Center for Infectious Disease"/>
            <person name="Wu L."/>
            <person name="Ma J."/>
        </authorList>
    </citation>
    <scope>NUCLEOTIDE SEQUENCE [LARGE SCALE GENOMIC DNA]</scope>
    <source>
        <strain evidence="3">JCM 14969</strain>
    </source>
</reference>
<name>A0ABP4PF57_9ACTN</name>
<dbReference type="EMBL" id="BAAAOS010000020">
    <property type="protein sequence ID" value="GAA1579563.1"/>
    <property type="molecule type" value="Genomic_DNA"/>
</dbReference>
<dbReference type="Proteomes" id="UP001500393">
    <property type="component" value="Unassembled WGS sequence"/>
</dbReference>
<feature type="domain" description="CHAT" evidence="1">
    <location>
        <begin position="743"/>
        <end position="871"/>
    </location>
</feature>
<organism evidence="2 3">
    <name type="scientific">Kribbella sancticallisti</name>
    <dbReference type="NCBI Taxonomy" id="460087"/>
    <lineage>
        <taxon>Bacteria</taxon>
        <taxon>Bacillati</taxon>
        <taxon>Actinomycetota</taxon>
        <taxon>Actinomycetes</taxon>
        <taxon>Propionibacteriales</taxon>
        <taxon>Kribbellaceae</taxon>
        <taxon>Kribbella</taxon>
    </lineage>
</organism>
<dbReference type="InterPro" id="IPR024983">
    <property type="entry name" value="CHAT_dom"/>
</dbReference>
<dbReference type="Pfam" id="PF14013">
    <property type="entry name" value="MT0933_antitox"/>
    <property type="match status" value="1"/>
</dbReference>
<evidence type="ECO:0000313" key="2">
    <source>
        <dbReference type="EMBL" id="GAA1579563.1"/>
    </source>
</evidence>